<dbReference type="GO" id="GO:0005829">
    <property type="term" value="C:cytosol"/>
    <property type="evidence" value="ECO:0007669"/>
    <property type="project" value="TreeGrafter"/>
</dbReference>
<dbReference type="Proteomes" id="UP000613208">
    <property type="component" value="Unassembled WGS sequence"/>
</dbReference>
<dbReference type="Gene3D" id="3.30.1240.10">
    <property type="match status" value="1"/>
</dbReference>
<protein>
    <submittedName>
        <fullName evidence="1">Phosphatase</fullName>
    </submittedName>
</protein>
<evidence type="ECO:0000313" key="1">
    <source>
        <dbReference type="EMBL" id="GFO86643.1"/>
    </source>
</evidence>
<dbReference type="RefSeq" id="WP_201312289.1">
    <property type="nucleotide sequence ID" value="NZ_BLYI01000070.1"/>
</dbReference>
<keyword evidence="2" id="KW-1185">Reference proteome</keyword>
<dbReference type="EMBL" id="BLYI01000070">
    <property type="protein sequence ID" value="GFO86643.1"/>
    <property type="molecule type" value="Genomic_DNA"/>
</dbReference>
<dbReference type="SFLD" id="SFLDS00003">
    <property type="entry name" value="Haloacid_Dehalogenase"/>
    <property type="match status" value="1"/>
</dbReference>
<reference evidence="1" key="1">
    <citation type="submission" date="2020-06" db="EMBL/GenBank/DDBJ databases">
        <title>Characterization of fructooligosaccharide metabolism and fructooligosaccharide-degrading enzymes in human commensal butyrate producers.</title>
        <authorList>
            <person name="Tanno H."/>
            <person name="Fujii T."/>
            <person name="Hirano K."/>
            <person name="Maeno S."/>
            <person name="Tonozuka T."/>
            <person name="Sakamoto M."/>
            <person name="Ohkuma M."/>
            <person name="Tochio T."/>
            <person name="Endo A."/>
        </authorList>
    </citation>
    <scope>NUCLEOTIDE SEQUENCE</scope>
    <source>
        <strain evidence="1">JCM 17466</strain>
    </source>
</reference>
<dbReference type="InterPro" id="IPR036412">
    <property type="entry name" value="HAD-like_sf"/>
</dbReference>
<dbReference type="Gene3D" id="3.40.50.1000">
    <property type="entry name" value="HAD superfamily/HAD-like"/>
    <property type="match status" value="1"/>
</dbReference>
<dbReference type="AlphaFoldDB" id="A0A916QDG1"/>
<name>A0A916QDG1_9FIRM</name>
<dbReference type="InterPro" id="IPR006379">
    <property type="entry name" value="HAD-SF_hydro_IIB"/>
</dbReference>
<dbReference type="InterPro" id="IPR023214">
    <property type="entry name" value="HAD_sf"/>
</dbReference>
<dbReference type="SUPFAM" id="SSF56784">
    <property type="entry name" value="HAD-like"/>
    <property type="match status" value="1"/>
</dbReference>
<dbReference type="PANTHER" id="PTHR10000">
    <property type="entry name" value="PHOSPHOSERINE PHOSPHATASE"/>
    <property type="match status" value="1"/>
</dbReference>
<dbReference type="InterPro" id="IPR000150">
    <property type="entry name" value="Cof"/>
</dbReference>
<dbReference type="PROSITE" id="PS01229">
    <property type="entry name" value="COF_2"/>
    <property type="match status" value="1"/>
</dbReference>
<dbReference type="NCBIfam" id="TIGR01484">
    <property type="entry name" value="HAD-SF-IIB"/>
    <property type="match status" value="1"/>
</dbReference>
<dbReference type="PANTHER" id="PTHR10000:SF25">
    <property type="entry name" value="PHOSPHATASE YKRA-RELATED"/>
    <property type="match status" value="1"/>
</dbReference>
<sequence length="263" mass="28545">MNLQNEKDIKIAFFDIDGTLIDMNRKNISNQMLDCLIRLKENDIILCIATGRPPASVPHFPGIEFDAFLTFNASYCFTKDNIILSNPIPSSDVQQIITNAKTIGRPVALAGTRQIGANGIDDDLAEYFAISKQTIDIADDFEALAQDEIYQIMVGCRAADHDLLVKNAPGAKVTAWWDRAADIIPSNGGKGMGVEKILSYYGLTRDQAIAFGDGSNDIEMLEAVGTGVAMGNATENVKQAADVVCGSAAEEGIYHYCLDHHLI</sequence>
<dbReference type="NCBIfam" id="TIGR00099">
    <property type="entry name" value="Cof-subfamily"/>
    <property type="match status" value="1"/>
</dbReference>
<comment type="caution">
    <text evidence="1">The sequence shown here is derived from an EMBL/GenBank/DDBJ whole genome shotgun (WGS) entry which is preliminary data.</text>
</comment>
<organism evidence="1 2">
    <name type="scientific">Anaerostipes butyraticus</name>
    <dbReference type="NCBI Taxonomy" id="645466"/>
    <lineage>
        <taxon>Bacteria</taxon>
        <taxon>Bacillati</taxon>
        <taxon>Bacillota</taxon>
        <taxon>Clostridia</taxon>
        <taxon>Lachnospirales</taxon>
        <taxon>Lachnospiraceae</taxon>
        <taxon>Anaerostipes</taxon>
    </lineage>
</organism>
<proteinExistence type="predicted"/>
<dbReference type="GO" id="GO:0016791">
    <property type="term" value="F:phosphatase activity"/>
    <property type="evidence" value="ECO:0007669"/>
    <property type="project" value="UniProtKB-ARBA"/>
</dbReference>
<evidence type="ECO:0000313" key="2">
    <source>
        <dbReference type="Proteomes" id="UP000613208"/>
    </source>
</evidence>
<dbReference type="Pfam" id="PF08282">
    <property type="entry name" value="Hydrolase_3"/>
    <property type="match status" value="1"/>
</dbReference>
<dbReference type="GO" id="GO:0000287">
    <property type="term" value="F:magnesium ion binding"/>
    <property type="evidence" value="ECO:0007669"/>
    <property type="project" value="TreeGrafter"/>
</dbReference>
<accession>A0A916QDG1</accession>
<gene>
    <name evidence="1" type="ORF">ANBU17_29900</name>
</gene>
<dbReference type="SFLD" id="SFLDG01140">
    <property type="entry name" value="C2.B:_Phosphomannomutase_and_P"/>
    <property type="match status" value="1"/>
</dbReference>